<dbReference type="Pfam" id="PF00578">
    <property type="entry name" value="AhpC-TSA"/>
    <property type="match status" value="1"/>
</dbReference>
<dbReference type="InterPro" id="IPR050924">
    <property type="entry name" value="Peroxiredoxin_BCP/PrxQ"/>
</dbReference>
<evidence type="ECO:0000256" key="3">
    <source>
        <dbReference type="ARBA" id="ARBA00022862"/>
    </source>
</evidence>
<name>A0A3B0XIN2_9ZZZZ</name>
<dbReference type="GO" id="GO:0005737">
    <property type="term" value="C:cytoplasm"/>
    <property type="evidence" value="ECO:0007669"/>
    <property type="project" value="TreeGrafter"/>
</dbReference>
<gene>
    <name evidence="11" type="ORF">MNBD_GAMMA11-3204</name>
</gene>
<dbReference type="EC" id="1.11.1.24" evidence="1"/>
<dbReference type="Gene3D" id="3.40.30.10">
    <property type="entry name" value="Glutaredoxin"/>
    <property type="match status" value="1"/>
</dbReference>
<keyword evidence="5" id="KW-1015">Disulfide bond</keyword>
<evidence type="ECO:0000256" key="2">
    <source>
        <dbReference type="ARBA" id="ARBA00022559"/>
    </source>
</evidence>
<dbReference type="InterPro" id="IPR036249">
    <property type="entry name" value="Thioredoxin-like_sf"/>
</dbReference>
<dbReference type="PROSITE" id="PS51352">
    <property type="entry name" value="THIOREDOXIN_2"/>
    <property type="match status" value="1"/>
</dbReference>
<dbReference type="InterPro" id="IPR000866">
    <property type="entry name" value="AhpC/TSA"/>
</dbReference>
<accession>A0A3B0XIN2</accession>
<dbReference type="GO" id="GO:0008379">
    <property type="term" value="F:thioredoxin peroxidase activity"/>
    <property type="evidence" value="ECO:0007669"/>
    <property type="project" value="TreeGrafter"/>
</dbReference>
<feature type="domain" description="Thioredoxin" evidence="10">
    <location>
        <begin position="46"/>
        <end position="219"/>
    </location>
</feature>
<protein>
    <recommendedName>
        <fullName evidence="1">thioredoxin-dependent peroxiredoxin</fullName>
        <ecNumber evidence="1">1.11.1.24</ecNumber>
    </recommendedName>
    <alternativeName>
        <fullName evidence="7">Thioredoxin peroxidase</fullName>
    </alternativeName>
</protein>
<proteinExistence type="inferred from homology"/>
<dbReference type="GO" id="GO:0034599">
    <property type="term" value="P:cellular response to oxidative stress"/>
    <property type="evidence" value="ECO:0007669"/>
    <property type="project" value="TreeGrafter"/>
</dbReference>
<evidence type="ECO:0000313" key="11">
    <source>
        <dbReference type="EMBL" id="VAW62947.1"/>
    </source>
</evidence>
<dbReference type="PANTHER" id="PTHR42801">
    <property type="entry name" value="THIOREDOXIN-DEPENDENT PEROXIDE REDUCTASE"/>
    <property type="match status" value="1"/>
</dbReference>
<dbReference type="EMBL" id="UOFG01000184">
    <property type="protein sequence ID" value="VAW62947.1"/>
    <property type="molecule type" value="Genomic_DNA"/>
</dbReference>
<evidence type="ECO:0000256" key="5">
    <source>
        <dbReference type="ARBA" id="ARBA00023157"/>
    </source>
</evidence>
<evidence type="ECO:0000256" key="9">
    <source>
        <dbReference type="ARBA" id="ARBA00049091"/>
    </source>
</evidence>
<dbReference type="CDD" id="cd02970">
    <property type="entry name" value="PRX_like2"/>
    <property type="match status" value="1"/>
</dbReference>
<reference evidence="11" key="1">
    <citation type="submission" date="2018-06" db="EMBL/GenBank/DDBJ databases">
        <authorList>
            <person name="Zhirakovskaya E."/>
        </authorList>
    </citation>
    <scope>NUCLEOTIDE SEQUENCE</scope>
</reference>
<dbReference type="AlphaFoldDB" id="A0A3B0XIN2"/>
<evidence type="ECO:0000256" key="4">
    <source>
        <dbReference type="ARBA" id="ARBA00023002"/>
    </source>
</evidence>
<organism evidence="11">
    <name type="scientific">hydrothermal vent metagenome</name>
    <dbReference type="NCBI Taxonomy" id="652676"/>
    <lineage>
        <taxon>unclassified sequences</taxon>
        <taxon>metagenomes</taxon>
        <taxon>ecological metagenomes</taxon>
    </lineage>
</organism>
<evidence type="ECO:0000256" key="1">
    <source>
        <dbReference type="ARBA" id="ARBA00013017"/>
    </source>
</evidence>
<keyword evidence="6" id="KW-0676">Redox-active center</keyword>
<keyword evidence="4" id="KW-0560">Oxidoreductase</keyword>
<sequence>MSTVSYQQDVEALIGQLKGMFPEDKFAVFNHDAQQLAATHTSPLVVKQGDRAADFSLPNANGDQVKLQDLIKQGPLVLTFYRGVWCPYCNLHLKLLQQVLPEIRQAGANLIAISPMNPDNSKGTIETSELEFEVLSDAGNQVARQYTRVFKNADEPIKAMSELGYDFYSFYDDRSAELPVSATFIIAPDGSIVFAESEGGDYRKRTEPEKILSALRSMK</sequence>
<evidence type="ECO:0000259" key="10">
    <source>
        <dbReference type="PROSITE" id="PS51352"/>
    </source>
</evidence>
<keyword evidence="2" id="KW-0575">Peroxidase</keyword>
<evidence type="ECO:0000256" key="6">
    <source>
        <dbReference type="ARBA" id="ARBA00023284"/>
    </source>
</evidence>
<dbReference type="InterPro" id="IPR013766">
    <property type="entry name" value="Thioredoxin_domain"/>
</dbReference>
<dbReference type="GO" id="GO:0045454">
    <property type="term" value="P:cell redox homeostasis"/>
    <property type="evidence" value="ECO:0007669"/>
    <property type="project" value="TreeGrafter"/>
</dbReference>
<keyword evidence="3" id="KW-0049">Antioxidant</keyword>
<evidence type="ECO:0000256" key="7">
    <source>
        <dbReference type="ARBA" id="ARBA00032824"/>
    </source>
</evidence>
<evidence type="ECO:0000256" key="8">
    <source>
        <dbReference type="ARBA" id="ARBA00038489"/>
    </source>
</evidence>
<dbReference type="SUPFAM" id="SSF52833">
    <property type="entry name" value="Thioredoxin-like"/>
    <property type="match status" value="1"/>
</dbReference>
<comment type="catalytic activity">
    <reaction evidence="9">
        <text>a hydroperoxide + [thioredoxin]-dithiol = an alcohol + [thioredoxin]-disulfide + H2O</text>
        <dbReference type="Rhea" id="RHEA:62620"/>
        <dbReference type="Rhea" id="RHEA-COMP:10698"/>
        <dbReference type="Rhea" id="RHEA-COMP:10700"/>
        <dbReference type="ChEBI" id="CHEBI:15377"/>
        <dbReference type="ChEBI" id="CHEBI:29950"/>
        <dbReference type="ChEBI" id="CHEBI:30879"/>
        <dbReference type="ChEBI" id="CHEBI:35924"/>
        <dbReference type="ChEBI" id="CHEBI:50058"/>
        <dbReference type="EC" id="1.11.1.24"/>
    </reaction>
</comment>
<dbReference type="PANTHER" id="PTHR42801:SF7">
    <property type="entry name" value="SLL1159 PROTEIN"/>
    <property type="match status" value="1"/>
</dbReference>
<comment type="similarity">
    <text evidence="8">Belongs to the peroxiredoxin family. BCP/PrxQ subfamily.</text>
</comment>